<dbReference type="AlphaFoldDB" id="A0A931IXV4"/>
<evidence type="ECO:0000256" key="6">
    <source>
        <dbReference type="SAM" id="SignalP"/>
    </source>
</evidence>
<dbReference type="InterPro" id="IPR002477">
    <property type="entry name" value="Peptidoglycan-bd-like"/>
</dbReference>
<protein>
    <recommendedName>
        <fullName evidence="3">N-acetylmuramoyl-L-alanine amidase</fullName>
        <ecNumber evidence="3">3.5.1.28</ecNumber>
    </recommendedName>
</protein>
<evidence type="ECO:0000313" key="8">
    <source>
        <dbReference type="EMBL" id="MBH9552628.1"/>
    </source>
</evidence>
<evidence type="ECO:0000259" key="7">
    <source>
        <dbReference type="SMART" id="SM00644"/>
    </source>
</evidence>
<dbReference type="GO" id="GO:0019867">
    <property type="term" value="C:outer membrane"/>
    <property type="evidence" value="ECO:0007669"/>
    <property type="project" value="TreeGrafter"/>
</dbReference>
<evidence type="ECO:0000256" key="4">
    <source>
        <dbReference type="ARBA" id="ARBA00022801"/>
    </source>
</evidence>
<dbReference type="SUPFAM" id="SSF55846">
    <property type="entry name" value="N-acetylmuramoyl-L-alanine amidase-like"/>
    <property type="match status" value="1"/>
</dbReference>
<dbReference type="SUPFAM" id="SSF47090">
    <property type="entry name" value="PGBD-like"/>
    <property type="match status" value="1"/>
</dbReference>
<comment type="similarity">
    <text evidence="2">Belongs to the N-acetylmuramoyl-L-alanine amidase 2 family.</text>
</comment>
<keyword evidence="4" id="KW-0378">Hydrolase</keyword>
<dbReference type="GO" id="GO:0008745">
    <property type="term" value="F:N-acetylmuramoyl-L-alanine amidase activity"/>
    <property type="evidence" value="ECO:0007669"/>
    <property type="project" value="UniProtKB-EC"/>
</dbReference>
<dbReference type="EC" id="3.5.1.28" evidence="3"/>
<comment type="catalytic activity">
    <reaction evidence="1">
        <text>Hydrolyzes the link between N-acetylmuramoyl residues and L-amino acid residues in certain cell-wall glycopeptides.</text>
        <dbReference type="EC" id="3.5.1.28"/>
    </reaction>
</comment>
<dbReference type="InterPro" id="IPR036365">
    <property type="entry name" value="PGBD-like_sf"/>
</dbReference>
<evidence type="ECO:0000256" key="5">
    <source>
        <dbReference type="ARBA" id="ARBA00023316"/>
    </source>
</evidence>
<dbReference type="EMBL" id="JAEDAL010000002">
    <property type="protein sequence ID" value="MBH9552628.1"/>
    <property type="molecule type" value="Genomic_DNA"/>
</dbReference>
<dbReference type="CDD" id="cd06583">
    <property type="entry name" value="PGRP"/>
    <property type="match status" value="1"/>
</dbReference>
<feature type="signal peptide" evidence="6">
    <location>
        <begin position="1"/>
        <end position="18"/>
    </location>
</feature>
<feature type="domain" description="N-acetylmuramoyl-L-alanine amidase" evidence="7">
    <location>
        <begin position="23"/>
        <end position="167"/>
    </location>
</feature>
<dbReference type="InterPro" id="IPR036505">
    <property type="entry name" value="Amidase/PGRP_sf"/>
</dbReference>
<dbReference type="RefSeq" id="WP_198100224.1">
    <property type="nucleotide sequence ID" value="NZ_JAEDAL010000002.1"/>
</dbReference>
<dbReference type="Pfam" id="PF01471">
    <property type="entry name" value="PG_binding_1"/>
    <property type="match status" value="1"/>
</dbReference>
<dbReference type="GO" id="GO:0071555">
    <property type="term" value="P:cell wall organization"/>
    <property type="evidence" value="ECO:0007669"/>
    <property type="project" value="UniProtKB-KW"/>
</dbReference>
<evidence type="ECO:0000256" key="1">
    <source>
        <dbReference type="ARBA" id="ARBA00001561"/>
    </source>
</evidence>
<keyword evidence="6" id="KW-0732">Signal</keyword>
<dbReference type="InterPro" id="IPR051206">
    <property type="entry name" value="NAMLAA_amidase_2"/>
</dbReference>
<dbReference type="GO" id="GO:0009254">
    <property type="term" value="P:peptidoglycan turnover"/>
    <property type="evidence" value="ECO:0007669"/>
    <property type="project" value="TreeGrafter"/>
</dbReference>
<dbReference type="Gene3D" id="1.10.101.10">
    <property type="entry name" value="PGBD-like superfamily/PGBD"/>
    <property type="match status" value="1"/>
</dbReference>
<gene>
    <name evidence="8" type="ORF">I7X43_07155</name>
</gene>
<dbReference type="InterPro" id="IPR036366">
    <property type="entry name" value="PGBDSf"/>
</dbReference>
<reference evidence="8" key="1">
    <citation type="submission" date="2020-12" db="EMBL/GenBank/DDBJ databases">
        <title>The genome sequence of Inhella sp. 4Y17.</title>
        <authorList>
            <person name="Liu Y."/>
        </authorList>
    </citation>
    <scope>NUCLEOTIDE SEQUENCE</scope>
    <source>
        <strain evidence="8">4Y10</strain>
    </source>
</reference>
<dbReference type="PANTHER" id="PTHR30417">
    <property type="entry name" value="N-ACETYLMURAMOYL-L-ALANINE AMIDASE AMID"/>
    <property type="match status" value="1"/>
</dbReference>
<accession>A0A931IXV4</accession>
<dbReference type="Proteomes" id="UP000620139">
    <property type="component" value="Unassembled WGS sequence"/>
</dbReference>
<organism evidence="8 9">
    <name type="scientific">Inhella gelatinilytica</name>
    <dbReference type="NCBI Taxonomy" id="2795030"/>
    <lineage>
        <taxon>Bacteria</taxon>
        <taxon>Pseudomonadati</taxon>
        <taxon>Pseudomonadota</taxon>
        <taxon>Betaproteobacteria</taxon>
        <taxon>Burkholderiales</taxon>
        <taxon>Sphaerotilaceae</taxon>
        <taxon>Inhella</taxon>
    </lineage>
</organism>
<proteinExistence type="inferred from homology"/>
<keyword evidence="5" id="KW-0961">Cell wall biogenesis/degradation</keyword>
<dbReference type="InterPro" id="IPR002502">
    <property type="entry name" value="Amidase_domain"/>
</dbReference>
<sequence>MKRFLLCALAGLTLTGCAGLHIDTTHTSKNQDSRVLFLVMHYTVGDFNSSLKTLTEPSRAPVSSHYLVSESPPRIYRLVDESQRAWHAGPSYWKGHSQLNASSIGIEIVNRGGRKNPDGTWDFAPFPQEQIDAVIALSRDIMDRHKIRPDRVVGHGEIQPRSKQDPGPLFPWRQLAQAGLIPWPDEALVAQLKLRYEQQLPDIAWFQNKLAEHGFAASRSGEDDAYTRDQLIAFQMRYRPARHDGVADAETAALLDACTRPDGLKFARPPERAPYTSRF</sequence>
<keyword evidence="9" id="KW-1185">Reference proteome</keyword>
<feature type="chain" id="PRO_5036759226" description="N-acetylmuramoyl-L-alanine amidase" evidence="6">
    <location>
        <begin position="19"/>
        <end position="279"/>
    </location>
</feature>
<dbReference type="Pfam" id="PF01510">
    <property type="entry name" value="Amidase_2"/>
    <property type="match status" value="1"/>
</dbReference>
<dbReference type="GO" id="GO:0009253">
    <property type="term" value="P:peptidoglycan catabolic process"/>
    <property type="evidence" value="ECO:0007669"/>
    <property type="project" value="InterPro"/>
</dbReference>
<comment type="caution">
    <text evidence="8">The sequence shown here is derived from an EMBL/GenBank/DDBJ whole genome shotgun (WGS) entry which is preliminary data.</text>
</comment>
<name>A0A931IXV4_9BURK</name>
<evidence type="ECO:0000313" key="9">
    <source>
        <dbReference type="Proteomes" id="UP000620139"/>
    </source>
</evidence>
<dbReference type="PANTHER" id="PTHR30417:SF1">
    <property type="entry name" value="N-ACETYLMURAMOYL-L-ALANINE AMIDASE AMID"/>
    <property type="match status" value="1"/>
</dbReference>
<evidence type="ECO:0000256" key="2">
    <source>
        <dbReference type="ARBA" id="ARBA00007553"/>
    </source>
</evidence>
<dbReference type="FunFam" id="3.40.80.10:FF:000003">
    <property type="entry name" value="N-acetylmuramoyl-L-alanine amidase"/>
    <property type="match status" value="1"/>
</dbReference>
<evidence type="ECO:0000256" key="3">
    <source>
        <dbReference type="ARBA" id="ARBA00011901"/>
    </source>
</evidence>
<dbReference type="SMART" id="SM00644">
    <property type="entry name" value="Ami_2"/>
    <property type="match status" value="1"/>
</dbReference>
<dbReference type="Gene3D" id="3.40.80.10">
    <property type="entry name" value="Peptidoglycan recognition protein-like"/>
    <property type="match status" value="1"/>
</dbReference>
<dbReference type="PROSITE" id="PS51257">
    <property type="entry name" value="PROKAR_LIPOPROTEIN"/>
    <property type="match status" value="1"/>
</dbReference>